<dbReference type="InterPro" id="IPR017850">
    <property type="entry name" value="Alkaline_phosphatase_core_sf"/>
</dbReference>
<dbReference type="InterPro" id="IPR024607">
    <property type="entry name" value="Sulfatase_CS"/>
</dbReference>
<name>A0A0D8JEG7_9BACT</name>
<accession>A0A0D8JEG7</accession>
<evidence type="ECO:0000259" key="6">
    <source>
        <dbReference type="Pfam" id="PF00884"/>
    </source>
</evidence>
<dbReference type="OrthoDB" id="9765065at2"/>
<dbReference type="Proteomes" id="UP000032544">
    <property type="component" value="Unassembled WGS sequence"/>
</dbReference>
<dbReference type="RefSeq" id="WP_045028953.1">
    <property type="nucleotide sequence ID" value="NZ_JRHC01000001.1"/>
</dbReference>
<keyword evidence="8" id="KW-1185">Reference proteome</keyword>
<evidence type="ECO:0000256" key="4">
    <source>
        <dbReference type="ARBA" id="ARBA00022837"/>
    </source>
</evidence>
<feature type="signal peptide" evidence="5">
    <location>
        <begin position="1"/>
        <end position="19"/>
    </location>
</feature>
<dbReference type="SUPFAM" id="SSF53649">
    <property type="entry name" value="Alkaline phosphatase-like"/>
    <property type="match status" value="1"/>
</dbReference>
<evidence type="ECO:0000256" key="3">
    <source>
        <dbReference type="ARBA" id="ARBA00022801"/>
    </source>
</evidence>
<dbReference type="Gene3D" id="3.40.720.10">
    <property type="entry name" value="Alkaline Phosphatase, subunit A"/>
    <property type="match status" value="1"/>
</dbReference>
<evidence type="ECO:0000256" key="5">
    <source>
        <dbReference type="SAM" id="SignalP"/>
    </source>
</evidence>
<feature type="chain" id="PRO_5002331522" description="Sulfatase N-terminal domain-containing protein" evidence="5">
    <location>
        <begin position="20"/>
        <end position="473"/>
    </location>
</feature>
<dbReference type="PROSITE" id="PS00523">
    <property type="entry name" value="SULFATASE_1"/>
    <property type="match status" value="1"/>
</dbReference>
<evidence type="ECO:0000256" key="2">
    <source>
        <dbReference type="ARBA" id="ARBA00022723"/>
    </source>
</evidence>
<feature type="domain" description="Sulfatase N-terminal" evidence="6">
    <location>
        <begin position="32"/>
        <end position="364"/>
    </location>
</feature>
<dbReference type="PANTHER" id="PTHR42693">
    <property type="entry name" value="ARYLSULFATASE FAMILY MEMBER"/>
    <property type="match status" value="1"/>
</dbReference>
<organism evidence="7 8">
    <name type="scientific">Draconibacterium sediminis</name>
    <dbReference type="NCBI Taxonomy" id="1544798"/>
    <lineage>
        <taxon>Bacteria</taxon>
        <taxon>Pseudomonadati</taxon>
        <taxon>Bacteroidota</taxon>
        <taxon>Bacteroidia</taxon>
        <taxon>Marinilabiliales</taxon>
        <taxon>Prolixibacteraceae</taxon>
        <taxon>Draconibacterium</taxon>
    </lineage>
</organism>
<dbReference type="CDD" id="cd16145">
    <property type="entry name" value="ARS_like"/>
    <property type="match status" value="1"/>
</dbReference>
<dbReference type="Pfam" id="PF00884">
    <property type="entry name" value="Sulfatase"/>
    <property type="match status" value="1"/>
</dbReference>
<evidence type="ECO:0000313" key="7">
    <source>
        <dbReference type="EMBL" id="KJF45290.1"/>
    </source>
</evidence>
<keyword evidence="3" id="KW-0378">Hydrolase</keyword>
<reference evidence="7 8" key="1">
    <citation type="submission" date="2014-09" db="EMBL/GenBank/DDBJ databases">
        <title>Draft Genome Sequence of Draconibacterium sp. JN14CK-3.</title>
        <authorList>
            <person name="Dong C."/>
            <person name="Lai Q."/>
            <person name="Shao Z."/>
        </authorList>
    </citation>
    <scope>NUCLEOTIDE SEQUENCE [LARGE SCALE GENOMIC DNA]</scope>
    <source>
        <strain evidence="7 8">JN14CK-3</strain>
    </source>
</reference>
<protein>
    <recommendedName>
        <fullName evidence="6">Sulfatase N-terminal domain-containing protein</fullName>
    </recommendedName>
</protein>
<dbReference type="STRING" id="1544798.LH29_07890"/>
<comment type="similarity">
    <text evidence="1">Belongs to the sulfatase family.</text>
</comment>
<dbReference type="Gene3D" id="3.30.1120.10">
    <property type="match status" value="1"/>
</dbReference>
<dbReference type="PANTHER" id="PTHR42693:SF53">
    <property type="entry name" value="ENDO-4-O-SULFATASE"/>
    <property type="match status" value="1"/>
</dbReference>
<keyword evidence="4" id="KW-0106">Calcium</keyword>
<evidence type="ECO:0000313" key="8">
    <source>
        <dbReference type="Proteomes" id="UP000032544"/>
    </source>
</evidence>
<dbReference type="InterPro" id="IPR000917">
    <property type="entry name" value="Sulfatase_N"/>
</dbReference>
<gene>
    <name evidence="7" type="ORF">LH29_07890</name>
</gene>
<proteinExistence type="inferred from homology"/>
<dbReference type="GO" id="GO:0046872">
    <property type="term" value="F:metal ion binding"/>
    <property type="evidence" value="ECO:0007669"/>
    <property type="project" value="UniProtKB-KW"/>
</dbReference>
<dbReference type="AlphaFoldDB" id="A0A0D8JEG7"/>
<dbReference type="PATRIC" id="fig|1544798.3.peg.1581"/>
<dbReference type="InterPro" id="IPR050738">
    <property type="entry name" value="Sulfatase"/>
</dbReference>
<evidence type="ECO:0000256" key="1">
    <source>
        <dbReference type="ARBA" id="ARBA00008779"/>
    </source>
</evidence>
<comment type="caution">
    <text evidence="7">The sequence shown here is derived from an EMBL/GenBank/DDBJ whole genome shotgun (WGS) entry which is preliminary data.</text>
</comment>
<dbReference type="EMBL" id="JRHC01000001">
    <property type="protein sequence ID" value="KJF45290.1"/>
    <property type="molecule type" value="Genomic_DNA"/>
</dbReference>
<keyword evidence="5" id="KW-0732">Signal</keyword>
<keyword evidence="2" id="KW-0479">Metal-binding</keyword>
<sequence length="473" mass="53610">MSNRFLLAWILILSLHNWAAFGSSSQKKQQMPNIILVFVDDLGYGDLGCYGQKLIQTPNIDNMAEQGIRFTDFYASSPVCAPSRCGLMTGEHAGTAWIRHNMNVLPMGQMPIPDEEITIAEILQDNGYKTAAFGKWSLGAPCNSGDPQKQGFDHFFGYYCQCYAHNYFPEVLWKDGDSILLKNETTPVHVNFIDYPLSYATKKVEYSADLIFDEALKFVEDNRDNPFFLYYASALPHSNGEAPVNERFEIPDWGIYADSAWTPVEKGYAAMVTLLDKQMGEINDKLTELGIADNTLVIFTSDNGPTKFAKRFESAGALRGRKRDLYEGGIRVPLVARWPGIIASGETVSKPAAMYDLMPTFAEIINAEIPEECNGEPINAFVKDKRHSQKRYLYWEFYEGDRAPKQAVRKGDWKLLRFNFDSPEKSEPELYNLANDFGEKKNLAKEYPEVVKKLSKIMDEAHKNYQFADVDPK</sequence>
<dbReference type="GO" id="GO:0004065">
    <property type="term" value="F:arylsulfatase activity"/>
    <property type="evidence" value="ECO:0007669"/>
    <property type="project" value="TreeGrafter"/>
</dbReference>